<evidence type="ECO:0000256" key="2">
    <source>
        <dbReference type="ARBA" id="ARBA00009530"/>
    </source>
</evidence>
<proteinExistence type="inferred from homology"/>
<sequence>MKRITIILNILAPPLSIARKKGITSDVGVNILLTLLFIVPGILHAFYINSPARYY</sequence>
<comment type="similarity">
    <text evidence="2">Belongs to the UPF0057 (PMP3) family.</text>
</comment>
<dbReference type="InterPro" id="IPR000612">
    <property type="entry name" value="PMP3"/>
</dbReference>
<dbReference type="OrthoDB" id="2692128at2"/>
<evidence type="ECO:0000256" key="1">
    <source>
        <dbReference type="ARBA" id="ARBA00004370"/>
    </source>
</evidence>
<accession>A0A1W6MJ45</accession>
<keyword evidence="5 6" id="KW-0472">Membrane</keyword>
<protein>
    <submittedName>
        <fullName evidence="7">Proteolipid membrane potential modulator</fullName>
    </submittedName>
</protein>
<evidence type="ECO:0000256" key="5">
    <source>
        <dbReference type="ARBA" id="ARBA00023136"/>
    </source>
</evidence>
<dbReference type="AlphaFoldDB" id="A0A1W6MJ45"/>
<feature type="transmembrane region" description="Helical" evidence="6">
    <location>
        <begin position="28"/>
        <end position="48"/>
    </location>
</feature>
<comment type="subcellular location">
    <subcellularLocation>
        <location evidence="1">Membrane</location>
    </subcellularLocation>
</comment>
<dbReference type="EMBL" id="CP019344">
    <property type="protein sequence ID" value="ARN77621.1"/>
    <property type="molecule type" value="Genomic_DNA"/>
</dbReference>
<keyword evidence="8" id="KW-1185">Reference proteome</keyword>
<dbReference type="STRING" id="331648.BST97_06220"/>
<gene>
    <name evidence="7" type="ORF">BST97_06220</name>
</gene>
<organism evidence="7 8">
    <name type="scientific">Nonlabens spongiae</name>
    <dbReference type="NCBI Taxonomy" id="331648"/>
    <lineage>
        <taxon>Bacteria</taxon>
        <taxon>Pseudomonadati</taxon>
        <taxon>Bacteroidota</taxon>
        <taxon>Flavobacteriia</taxon>
        <taxon>Flavobacteriales</taxon>
        <taxon>Flavobacteriaceae</taxon>
        <taxon>Nonlabens</taxon>
    </lineage>
</organism>
<dbReference type="GO" id="GO:0016020">
    <property type="term" value="C:membrane"/>
    <property type="evidence" value="ECO:0007669"/>
    <property type="project" value="UniProtKB-SubCell"/>
</dbReference>
<dbReference type="Proteomes" id="UP000193431">
    <property type="component" value="Chromosome"/>
</dbReference>
<evidence type="ECO:0000256" key="4">
    <source>
        <dbReference type="ARBA" id="ARBA00022989"/>
    </source>
</evidence>
<dbReference type="Pfam" id="PF01679">
    <property type="entry name" value="Pmp3"/>
    <property type="match status" value="1"/>
</dbReference>
<dbReference type="RefSeq" id="WP_085766421.1">
    <property type="nucleotide sequence ID" value="NZ_CP019344.1"/>
</dbReference>
<evidence type="ECO:0000256" key="3">
    <source>
        <dbReference type="ARBA" id="ARBA00022692"/>
    </source>
</evidence>
<evidence type="ECO:0000313" key="7">
    <source>
        <dbReference type="EMBL" id="ARN77621.1"/>
    </source>
</evidence>
<evidence type="ECO:0000256" key="6">
    <source>
        <dbReference type="SAM" id="Phobius"/>
    </source>
</evidence>
<dbReference type="PANTHER" id="PTHR21659">
    <property type="entry name" value="HYDROPHOBIC PROTEIN RCI2 LOW TEMPERATURE AND SALT RESPONSIVE PROTEIN LTI6 -RELATED"/>
    <property type="match status" value="1"/>
</dbReference>
<evidence type="ECO:0000313" key="8">
    <source>
        <dbReference type="Proteomes" id="UP000193431"/>
    </source>
</evidence>
<name>A0A1W6MJ45_9FLAO</name>
<reference evidence="7 8" key="1">
    <citation type="submission" date="2016-11" db="EMBL/GenBank/DDBJ databases">
        <title>Trade-off between light-utilization and light-protection in marine flavobacteria.</title>
        <authorList>
            <person name="Kumagai Y."/>
        </authorList>
    </citation>
    <scope>NUCLEOTIDE SEQUENCE [LARGE SCALE GENOMIC DNA]</scope>
    <source>
        <strain evidence="7 8">JCM 13191</strain>
    </source>
</reference>
<keyword evidence="4 6" id="KW-1133">Transmembrane helix</keyword>
<keyword evidence="3 6" id="KW-0812">Transmembrane</keyword>
<dbReference type="PANTHER" id="PTHR21659:SF112">
    <property type="entry name" value="PROTEIN SNA2-RELATED"/>
    <property type="match status" value="1"/>
</dbReference>